<proteinExistence type="inferred from homology"/>
<reference evidence="4 5" key="1">
    <citation type="submission" date="2019-03" db="EMBL/GenBank/DDBJ databases">
        <title>Genomic Encyclopedia of Type Strains, Phase IV (KMG-IV): sequencing the most valuable type-strain genomes for metagenomic binning, comparative biology and taxonomic classification.</title>
        <authorList>
            <person name="Goeker M."/>
        </authorList>
    </citation>
    <scope>NUCLEOTIDE SEQUENCE [LARGE SCALE GENOMIC DNA]</scope>
    <source>
        <strain evidence="4 5">DSM 11603</strain>
    </source>
</reference>
<evidence type="ECO:0000256" key="1">
    <source>
        <dbReference type="ARBA" id="ARBA00005323"/>
    </source>
</evidence>
<dbReference type="PANTHER" id="PTHR28004:SF2">
    <property type="entry name" value="D-SERINE DEHYDRATASE"/>
    <property type="match status" value="1"/>
</dbReference>
<dbReference type="GO" id="GO:0036088">
    <property type="term" value="P:D-serine catabolic process"/>
    <property type="evidence" value="ECO:0007669"/>
    <property type="project" value="TreeGrafter"/>
</dbReference>
<feature type="domain" description="D-serine dehydratase-like" evidence="3">
    <location>
        <begin position="272"/>
        <end position="371"/>
    </location>
</feature>
<dbReference type="InterPro" id="IPR029066">
    <property type="entry name" value="PLP-binding_barrel"/>
</dbReference>
<accession>A0A4R6YEY2</accession>
<dbReference type="OrthoDB" id="9772497at2"/>
<evidence type="ECO:0000259" key="3">
    <source>
        <dbReference type="SMART" id="SM01119"/>
    </source>
</evidence>
<dbReference type="Pfam" id="PF14031">
    <property type="entry name" value="D-ser_dehydrat"/>
    <property type="match status" value="1"/>
</dbReference>
<dbReference type="SMART" id="SM01119">
    <property type="entry name" value="D-ser_dehydrat"/>
    <property type="match status" value="1"/>
</dbReference>
<dbReference type="Gene3D" id="3.20.20.10">
    <property type="entry name" value="Alanine racemase"/>
    <property type="match status" value="1"/>
</dbReference>
<evidence type="ECO:0000313" key="5">
    <source>
        <dbReference type="Proteomes" id="UP000294958"/>
    </source>
</evidence>
<name>A0A4R6YEY2_9HYPH</name>
<sequence length="388" mass="41630">MSDDKRQEAELYQRRFPLAAMRTPYIEVDDLILQRNLVRVQDKAREANVLLRPHLKTHKSLLVGRRQMQLGAVGLTASKPSEAMVFVDAGFTDITLAYPVIDPASVEDLIALAAARKARVGYIASSREGVDALDAVGTRFGVRLDCSLKIDVGLHRVGVRPDDPLALDLAADIASRRGLRFTGLLSHAGQAYSSTGSDELRRIALEEAELLTALRDKLILAGLPAVFISTGSTPTVLGAPIAPGSDEIRPGNYAFLDMTAVRLGLCGPEDLALTVVARVVATNERHVIIDAGSKTLSSDFGPHGTGGGGFGLAVSSHVAASRELYRVERLSEEHGFVAWSKECPPIGSLMRIYPNHSCAVMAQFDSFVLTSEGAEPQVAPVDARGRLT</sequence>
<gene>
    <name evidence="4" type="ORF">DES43_11239</name>
</gene>
<dbReference type="GO" id="GO:0008721">
    <property type="term" value="F:D-serine ammonia-lyase activity"/>
    <property type="evidence" value="ECO:0007669"/>
    <property type="project" value="TreeGrafter"/>
</dbReference>
<dbReference type="InterPro" id="IPR042208">
    <property type="entry name" value="D-ser_dehydrat-like_sf"/>
</dbReference>
<dbReference type="Gene3D" id="2.40.37.20">
    <property type="entry name" value="D-serine dehydratase-like domain"/>
    <property type="match status" value="1"/>
</dbReference>
<dbReference type="EMBL" id="SNZF01000012">
    <property type="protein sequence ID" value="TDR34827.1"/>
    <property type="molecule type" value="Genomic_DNA"/>
</dbReference>
<dbReference type="AlphaFoldDB" id="A0A4R6YEY2"/>
<dbReference type="InterPro" id="IPR026956">
    <property type="entry name" value="D-ser_dehydrat-like_dom"/>
</dbReference>
<protein>
    <submittedName>
        <fullName evidence="4">D-serine deaminase-like pyridoxal phosphate-dependent protein</fullName>
    </submittedName>
</protein>
<comment type="similarity">
    <text evidence="1">Belongs to the DSD1 family.</text>
</comment>
<dbReference type="Pfam" id="PF01168">
    <property type="entry name" value="Ala_racemase_N"/>
    <property type="match status" value="1"/>
</dbReference>
<comment type="caution">
    <text evidence="4">The sequence shown here is derived from an EMBL/GenBank/DDBJ whole genome shotgun (WGS) entry which is preliminary data.</text>
</comment>
<dbReference type="PANTHER" id="PTHR28004">
    <property type="entry name" value="ZGC:162816-RELATED"/>
    <property type="match status" value="1"/>
</dbReference>
<dbReference type="InterPro" id="IPR051466">
    <property type="entry name" value="D-amino_acid_metab_enzyme"/>
</dbReference>
<dbReference type="Proteomes" id="UP000294958">
    <property type="component" value="Unassembled WGS sequence"/>
</dbReference>
<organism evidence="4 5">
    <name type="scientific">Aquamicrobium defluvii</name>
    <dbReference type="NCBI Taxonomy" id="69279"/>
    <lineage>
        <taxon>Bacteria</taxon>
        <taxon>Pseudomonadati</taxon>
        <taxon>Pseudomonadota</taxon>
        <taxon>Alphaproteobacteria</taxon>
        <taxon>Hyphomicrobiales</taxon>
        <taxon>Phyllobacteriaceae</taxon>
        <taxon>Aquamicrobium</taxon>
    </lineage>
</organism>
<evidence type="ECO:0000256" key="2">
    <source>
        <dbReference type="ARBA" id="ARBA00023239"/>
    </source>
</evidence>
<dbReference type="SUPFAM" id="SSF51419">
    <property type="entry name" value="PLP-binding barrel"/>
    <property type="match status" value="1"/>
</dbReference>
<evidence type="ECO:0000313" key="4">
    <source>
        <dbReference type="EMBL" id="TDR34827.1"/>
    </source>
</evidence>
<dbReference type="InterPro" id="IPR001608">
    <property type="entry name" value="Ala_racemase_N"/>
</dbReference>
<keyword evidence="2" id="KW-0456">Lyase</keyword>
<keyword evidence="5" id="KW-1185">Reference proteome</keyword>